<dbReference type="InterPro" id="IPR011011">
    <property type="entry name" value="Znf_FYVE_PHD"/>
</dbReference>
<feature type="compositionally biased region" description="Basic and acidic residues" evidence="5">
    <location>
        <begin position="1256"/>
        <end position="1266"/>
    </location>
</feature>
<feature type="region of interest" description="Disordered" evidence="5">
    <location>
        <begin position="446"/>
        <end position="513"/>
    </location>
</feature>
<feature type="region of interest" description="Disordered" evidence="5">
    <location>
        <begin position="1252"/>
        <end position="1275"/>
    </location>
</feature>
<dbReference type="CDD" id="cd15541">
    <property type="entry name" value="PHD_TIF1_like"/>
    <property type="match status" value="1"/>
</dbReference>
<dbReference type="Gene3D" id="3.30.160.60">
    <property type="entry name" value="Classic Zinc Finger"/>
    <property type="match status" value="1"/>
</dbReference>
<evidence type="ECO:0000259" key="7">
    <source>
        <dbReference type="PROSITE" id="PS50119"/>
    </source>
</evidence>
<evidence type="ECO:0000256" key="1">
    <source>
        <dbReference type="ARBA" id="ARBA00022723"/>
    </source>
</evidence>
<evidence type="ECO:0000313" key="9">
    <source>
        <dbReference type="Proteomes" id="UP001364617"/>
    </source>
</evidence>
<dbReference type="GO" id="GO:0008270">
    <property type="term" value="F:zinc ion binding"/>
    <property type="evidence" value="ECO:0007669"/>
    <property type="project" value="UniProtKB-KW"/>
</dbReference>
<feature type="domain" description="B box-type" evidence="7">
    <location>
        <begin position="89"/>
        <end position="135"/>
    </location>
</feature>
<dbReference type="PROSITE" id="PS00518">
    <property type="entry name" value="ZF_RING_1"/>
    <property type="match status" value="1"/>
</dbReference>
<dbReference type="InterPro" id="IPR001841">
    <property type="entry name" value="Znf_RING"/>
</dbReference>
<dbReference type="Gene3D" id="3.30.40.10">
    <property type="entry name" value="Zinc/RING finger domain, C3HC4 (zinc finger)"/>
    <property type="match status" value="2"/>
</dbReference>
<dbReference type="PANTHER" id="PTHR25462:SF299">
    <property type="entry name" value="E3 UBIQUITIN-PROTEIN LIGASE TRIM56"/>
    <property type="match status" value="1"/>
</dbReference>
<evidence type="ECO:0000259" key="6">
    <source>
        <dbReference type="PROSITE" id="PS50089"/>
    </source>
</evidence>
<dbReference type="PANTHER" id="PTHR25462">
    <property type="entry name" value="BONUS, ISOFORM C-RELATED"/>
    <property type="match status" value="1"/>
</dbReference>
<dbReference type="InterPro" id="IPR000315">
    <property type="entry name" value="Znf_B-box"/>
</dbReference>
<dbReference type="InterPro" id="IPR001965">
    <property type="entry name" value="Znf_PHD"/>
</dbReference>
<feature type="compositionally biased region" description="Low complexity" evidence="5">
    <location>
        <begin position="456"/>
        <end position="473"/>
    </location>
</feature>
<name>A0AAN9D6M9_9TELE</name>
<dbReference type="SUPFAM" id="SSF57850">
    <property type="entry name" value="RING/U-box"/>
    <property type="match status" value="1"/>
</dbReference>
<dbReference type="InterPro" id="IPR017907">
    <property type="entry name" value="Znf_RING_CS"/>
</dbReference>
<dbReference type="Proteomes" id="UP001364617">
    <property type="component" value="Unassembled WGS sequence"/>
</dbReference>
<feature type="region of interest" description="Disordered" evidence="5">
    <location>
        <begin position="823"/>
        <end position="890"/>
    </location>
</feature>
<dbReference type="InterPro" id="IPR013083">
    <property type="entry name" value="Znf_RING/FYVE/PHD"/>
</dbReference>
<dbReference type="GO" id="GO:0005654">
    <property type="term" value="C:nucleoplasm"/>
    <property type="evidence" value="ECO:0007669"/>
    <property type="project" value="TreeGrafter"/>
</dbReference>
<protein>
    <submittedName>
        <fullName evidence="8">Uncharacterized protein</fullName>
    </submittedName>
</protein>
<dbReference type="GO" id="GO:0061630">
    <property type="term" value="F:ubiquitin protein ligase activity"/>
    <property type="evidence" value="ECO:0007669"/>
    <property type="project" value="TreeGrafter"/>
</dbReference>
<dbReference type="SMART" id="SM00249">
    <property type="entry name" value="PHD"/>
    <property type="match status" value="1"/>
</dbReference>
<evidence type="ECO:0000313" key="8">
    <source>
        <dbReference type="EMBL" id="KAK7157814.1"/>
    </source>
</evidence>
<feature type="region of interest" description="Disordered" evidence="5">
    <location>
        <begin position="911"/>
        <end position="935"/>
    </location>
</feature>
<dbReference type="AlphaFoldDB" id="A0AAN9D6M9"/>
<feature type="domain" description="RING-type" evidence="6">
    <location>
        <begin position="25"/>
        <end position="67"/>
    </location>
</feature>
<dbReference type="GO" id="GO:0045087">
    <property type="term" value="P:innate immune response"/>
    <property type="evidence" value="ECO:0007669"/>
    <property type="project" value="TreeGrafter"/>
</dbReference>
<keyword evidence="9" id="KW-1185">Reference proteome</keyword>
<evidence type="ECO:0000256" key="5">
    <source>
        <dbReference type="SAM" id="MobiDB-lite"/>
    </source>
</evidence>
<dbReference type="SMART" id="SM00184">
    <property type="entry name" value="RING"/>
    <property type="match status" value="2"/>
</dbReference>
<dbReference type="PROSITE" id="PS50089">
    <property type="entry name" value="ZF_RING_2"/>
    <property type="match status" value="1"/>
</dbReference>
<comment type="caution">
    <text evidence="8">The sequence shown here is derived from an EMBL/GenBank/DDBJ whole genome shotgun (WGS) entry which is preliminary data.</text>
</comment>
<feature type="compositionally biased region" description="Polar residues" evidence="5">
    <location>
        <begin position="863"/>
        <end position="884"/>
    </location>
</feature>
<dbReference type="PROSITE" id="PS50119">
    <property type="entry name" value="ZF_BBOX"/>
    <property type="match status" value="2"/>
</dbReference>
<feature type="compositionally biased region" description="Polar residues" evidence="5">
    <location>
        <begin position="823"/>
        <end position="841"/>
    </location>
</feature>
<dbReference type="SMART" id="SM00336">
    <property type="entry name" value="BBOX"/>
    <property type="match status" value="2"/>
</dbReference>
<dbReference type="Pfam" id="PF00643">
    <property type="entry name" value="zf-B_box"/>
    <property type="match status" value="2"/>
</dbReference>
<feature type="domain" description="B box-type" evidence="7">
    <location>
        <begin position="142"/>
        <end position="183"/>
    </location>
</feature>
<sequence>MFTPDQTGRLASPLLDLGETVCGSCAVCKLDLNSSADSRLLPCLHTVCNTCLAKICTDGAAQDCPLCAQAFCLSEVTECSLFEDASNNNKAPKCAGCEESEVSGWCVQCEEALCLDCMSAHRRVKVTRDHEVTPKKPPTGWVQRRRCPSHTQESLRFFCLVCEELTCKDCQLITHRGHSFVQQEEAVGSQRQLLQSLLDSIRRQKVTVSSSLLLLQARLQDIEDLKVAAKKMLRQVVHSLYQALVLNATQVLKEIEALYAEEGKCLLERKTSLNRLEGCQDYIVAFIEKILSTEGHCFLVHKKRIETQVKKLLSQETRTPETMIKLHVQLQNDICQYIIKLGFMKIRKIPVPLTSLRTGSTQSKSMESLNPNSVVTAHPIQASSSVDAQVQGECAVNDPALRSSASSQTAQMNQALMSLPHPSQPSQPSQSNQATTRSACINVASSQLNQSKRTSSELQRSLSSSPQSVQVLSHDVNPGQSMHDYSPSSHGVPNFLPSAHKTQTNPHPSSNFQPRLPLTNYTASQMNNISKLAKSRKTSTLHYYPSIAHSMPVNNQTPIPTHPTPVNIQSPIPTHPIPANNQTPQRTYSIPANNQTTLLTHPIPANNQTPLLTHPIPDNNQTFVQTHLIPANSQTPVRTHQIPAKNQTPILPQPIPANNQTPILPQPIPANNQTPVLTHPVSNMPTDTQTLILTYPIQTRFLGPVHSFAAQPNIPLAVLSTINDHSLNDVIVISNVHSVEHSNCGMNHCSHNPCTQNTTSPTFKAIPSTTSLSSLPVNPISSAPISGNDTFWCKRDTYNYANLPVKALADSVCEQDAGVSSTNFTYTDHSENNLPTSTVSETDPKESSPDPTHSSGPPKLHQDSLSTTTGKYSRQAQGDQSFTESDSRLKHWSVGMPKTFRQLVESTCTPVSSIDNQNTTPPANSTPCGTSEDNQTVTCDKTVQRDFDHTKEKEEEKESAVLLEQFKKQFKRFPRVSLVRLPISLLPCGQPLPEFHLTTDISRDHTIVQESQGGQIKQVWRWHEDPIPSRASSCSILQSSNSSPASDVQFCTVCQSAGAALLCVKCGCAFHSDCHIPPILTKSCEDWVCLLCEDLNETVYGSEEMRTSSLSLQDQRKCEKLLLSLLCDENRGLLYSVTKNHSKTAEFDIILSRILGTRKPSYRTAAELVSDVWTLFDILMMNSERKNMIVKLQESFQQQLSETFGKSLHASLLKYSSSEDPINTLETETQKEKHRNTLKRMREFFMENCGTTPKKSCTDKSEERDGCGNTTAGEH</sequence>
<feature type="compositionally biased region" description="Polar residues" evidence="5">
    <location>
        <begin position="500"/>
        <end position="513"/>
    </location>
</feature>
<evidence type="ECO:0000256" key="2">
    <source>
        <dbReference type="ARBA" id="ARBA00022771"/>
    </source>
</evidence>
<dbReference type="InterPro" id="IPR047153">
    <property type="entry name" value="TRIM45/56/19-like"/>
</dbReference>
<keyword evidence="2 4" id="KW-0863">Zinc-finger</keyword>
<organism evidence="8 9">
    <name type="scientific">Phoxinus phoxinus</name>
    <name type="common">Eurasian minnow</name>
    <dbReference type="NCBI Taxonomy" id="58324"/>
    <lineage>
        <taxon>Eukaryota</taxon>
        <taxon>Metazoa</taxon>
        <taxon>Chordata</taxon>
        <taxon>Craniata</taxon>
        <taxon>Vertebrata</taxon>
        <taxon>Euteleostomi</taxon>
        <taxon>Actinopterygii</taxon>
        <taxon>Neopterygii</taxon>
        <taxon>Teleostei</taxon>
        <taxon>Ostariophysi</taxon>
        <taxon>Cypriniformes</taxon>
        <taxon>Leuciscidae</taxon>
        <taxon>Phoxininae</taxon>
        <taxon>Phoxinus</taxon>
    </lineage>
</organism>
<dbReference type="SUPFAM" id="SSF57903">
    <property type="entry name" value="FYVE/PHD zinc finger"/>
    <property type="match status" value="1"/>
</dbReference>
<keyword evidence="3" id="KW-0862">Zinc</keyword>
<evidence type="ECO:0000256" key="4">
    <source>
        <dbReference type="PROSITE-ProRule" id="PRU00024"/>
    </source>
</evidence>
<dbReference type="GO" id="GO:0060340">
    <property type="term" value="P:positive regulation of type I interferon-mediated signaling pathway"/>
    <property type="evidence" value="ECO:0007669"/>
    <property type="project" value="TreeGrafter"/>
</dbReference>
<dbReference type="SUPFAM" id="SSF57845">
    <property type="entry name" value="B-box zinc-binding domain"/>
    <property type="match status" value="1"/>
</dbReference>
<evidence type="ECO:0000256" key="3">
    <source>
        <dbReference type="ARBA" id="ARBA00022833"/>
    </source>
</evidence>
<proteinExistence type="predicted"/>
<gene>
    <name evidence="8" type="ORF">R3I93_009110</name>
</gene>
<accession>A0AAN9D6M9</accession>
<reference evidence="8 9" key="1">
    <citation type="submission" date="2024-02" db="EMBL/GenBank/DDBJ databases">
        <title>Chromosome-level genome assembly of the Eurasian Minnow (Phoxinus phoxinus).</title>
        <authorList>
            <person name="Oriowo T.O."/>
            <person name="Martin S."/>
            <person name="Stange M."/>
            <person name="Chrysostomakis Y."/>
            <person name="Brown T."/>
            <person name="Winkler S."/>
            <person name="Kukowka S."/>
            <person name="Myers E.W."/>
            <person name="Bohne A."/>
        </authorList>
    </citation>
    <scope>NUCLEOTIDE SEQUENCE [LARGE SCALE GENOMIC DNA]</scope>
    <source>
        <strain evidence="8">ZFMK-TIS-60720</strain>
        <tissue evidence="8">Whole Organism</tissue>
    </source>
</reference>
<dbReference type="EMBL" id="JAYKXH010000009">
    <property type="protein sequence ID" value="KAK7157814.1"/>
    <property type="molecule type" value="Genomic_DNA"/>
</dbReference>
<keyword evidence="1" id="KW-0479">Metal-binding</keyword>